<keyword evidence="3" id="KW-1185">Reference proteome</keyword>
<gene>
    <name evidence="2" type="ORF">H7995_09040</name>
</gene>
<comment type="caution">
    <text evidence="2">The sequence shown here is derived from an EMBL/GenBank/DDBJ whole genome shotgun (WGS) entry which is preliminary data.</text>
</comment>
<feature type="signal peptide" evidence="1">
    <location>
        <begin position="1"/>
        <end position="22"/>
    </location>
</feature>
<name>A0A7X1GCI6_9PSED</name>
<dbReference type="InterPro" id="IPR010546">
    <property type="entry name" value="DUF1120"/>
</dbReference>
<proteinExistence type="predicted"/>
<organism evidence="2 3">
    <name type="scientific">Pseudomonas kielensis</name>
    <dbReference type="NCBI Taxonomy" id="2762577"/>
    <lineage>
        <taxon>Bacteria</taxon>
        <taxon>Pseudomonadati</taxon>
        <taxon>Pseudomonadota</taxon>
        <taxon>Gammaproteobacteria</taxon>
        <taxon>Pseudomonadales</taxon>
        <taxon>Pseudomonadaceae</taxon>
        <taxon>Pseudomonas</taxon>
    </lineage>
</organism>
<protein>
    <submittedName>
        <fullName evidence="2">DUF1120 domain-containing protein</fullName>
    </submittedName>
</protein>
<evidence type="ECO:0000313" key="2">
    <source>
        <dbReference type="EMBL" id="MBC2689941.1"/>
    </source>
</evidence>
<dbReference type="Pfam" id="PF06551">
    <property type="entry name" value="DUF1120"/>
    <property type="match status" value="1"/>
</dbReference>
<reference evidence="2 3" key="1">
    <citation type="submission" date="2020-08" db="EMBL/GenBank/DDBJ databases">
        <title>Pseudomonas sp. nov.</title>
        <authorList>
            <person name="Gieschler S."/>
            <person name="Fiedler G."/>
            <person name="Brinks E."/>
            <person name="Boehnlein C."/>
            <person name="Franz C.M.A.P."/>
            <person name="Kabisch J."/>
        </authorList>
    </citation>
    <scope>NUCLEOTIDE SEQUENCE [LARGE SCALE GENOMIC DNA]</scope>
    <source>
        <strain evidence="2 3">MBT-1</strain>
    </source>
</reference>
<feature type="chain" id="PRO_5030647812" evidence="1">
    <location>
        <begin position="23"/>
        <end position="206"/>
    </location>
</feature>
<evidence type="ECO:0000313" key="3">
    <source>
        <dbReference type="Proteomes" id="UP000526003"/>
    </source>
</evidence>
<dbReference type="AlphaFoldDB" id="A0A7X1GCI6"/>
<keyword evidence="1" id="KW-0732">Signal</keyword>
<dbReference type="Proteomes" id="UP000526003">
    <property type="component" value="Unassembled WGS sequence"/>
</dbReference>
<evidence type="ECO:0000256" key="1">
    <source>
        <dbReference type="SAM" id="SignalP"/>
    </source>
</evidence>
<dbReference type="EMBL" id="JACMYG010000007">
    <property type="protein sequence ID" value="MBC2689941.1"/>
    <property type="molecule type" value="Genomic_DNA"/>
</dbReference>
<accession>A0A7X1GCI6</accession>
<dbReference type="RefSeq" id="WP_166588658.1">
    <property type="nucleotide sequence ID" value="NZ_CP090311.1"/>
</dbReference>
<sequence length="206" mass="21429">MNRYVAALSATALISLAPYALAASSTDLSVTGTITPEACRPILLGGGQIDLGKIQSHTLHPTRSTQVGKNTLQLTVECGSPTLLALNAIDHMAGTEHEPGYFGVGLTQAGEKLGAIKLGLLSPVADGLSVATIASYDGGASWEDEHTLLTNNLLSFAHHSDLGTPIPIKDLSVPLSVTTFIAPANGLTLTDEQNINGEITLEVMYL</sequence>